<feature type="transmembrane region" description="Helical" evidence="2">
    <location>
        <begin position="86"/>
        <end position="106"/>
    </location>
</feature>
<evidence type="ECO:0000313" key="3">
    <source>
        <dbReference type="EMBL" id="QHT20175.1"/>
    </source>
</evidence>
<organism evidence="3">
    <name type="scientific">viral metagenome</name>
    <dbReference type="NCBI Taxonomy" id="1070528"/>
    <lineage>
        <taxon>unclassified sequences</taxon>
        <taxon>metagenomes</taxon>
        <taxon>organismal metagenomes</taxon>
    </lineage>
</organism>
<feature type="region of interest" description="Disordered" evidence="1">
    <location>
        <begin position="36"/>
        <end position="76"/>
    </location>
</feature>
<reference evidence="3" key="1">
    <citation type="journal article" date="2020" name="Nature">
        <title>Giant virus diversity and host interactions through global metagenomics.</title>
        <authorList>
            <person name="Schulz F."/>
            <person name="Roux S."/>
            <person name="Paez-Espino D."/>
            <person name="Jungbluth S."/>
            <person name="Walsh D.A."/>
            <person name="Denef V.J."/>
            <person name="McMahon K.D."/>
            <person name="Konstantinidis K.T."/>
            <person name="Eloe-Fadrosh E.A."/>
            <person name="Kyrpides N.C."/>
            <person name="Woyke T."/>
        </authorList>
    </citation>
    <scope>NUCLEOTIDE SEQUENCE</scope>
    <source>
        <strain evidence="3">GVMAG-M-3300023174-60</strain>
    </source>
</reference>
<feature type="compositionally biased region" description="Basic residues" evidence="1">
    <location>
        <begin position="53"/>
        <end position="75"/>
    </location>
</feature>
<accession>A0A6C0DYC7</accession>
<dbReference type="EMBL" id="MN739677">
    <property type="protein sequence ID" value="QHT20175.1"/>
    <property type="molecule type" value="Genomic_DNA"/>
</dbReference>
<dbReference type="AlphaFoldDB" id="A0A6C0DYC7"/>
<protein>
    <submittedName>
        <fullName evidence="3">Uncharacterized protein</fullName>
    </submittedName>
</protein>
<evidence type="ECO:0000256" key="2">
    <source>
        <dbReference type="SAM" id="Phobius"/>
    </source>
</evidence>
<proteinExistence type="predicted"/>
<keyword evidence="2" id="KW-0472">Membrane</keyword>
<sequence>MPKLYRNKSKKRNGGAATVMPLSYYNPGAAEPSASAGRDLLGAMPPIGVRPKIGGKRSRRHPRKNHSTRRHHKVKGGFVPSIMDGFVVAASKYIVPLALFAGYKLMTRKGKKGSKRSTRRR</sequence>
<name>A0A6C0DYC7_9ZZZZ</name>
<evidence type="ECO:0000256" key="1">
    <source>
        <dbReference type="SAM" id="MobiDB-lite"/>
    </source>
</evidence>
<keyword evidence="2" id="KW-1133">Transmembrane helix</keyword>
<keyword evidence="2" id="KW-0812">Transmembrane</keyword>